<dbReference type="KEGG" id="tfa:BW733_07400"/>
<dbReference type="Pfam" id="PF00296">
    <property type="entry name" value="Bac_luciferase"/>
    <property type="match status" value="1"/>
</dbReference>
<accession>A0A1Q2CX29</accession>
<dbReference type="GO" id="GO:0005829">
    <property type="term" value="C:cytosol"/>
    <property type="evidence" value="ECO:0007669"/>
    <property type="project" value="TreeGrafter"/>
</dbReference>
<feature type="domain" description="Luciferase-like" evidence="3">
    <location>
        <begin position="21"/>
        <end position="305"/>
    </location>
</feature>
<gene>
    <name evidence="4" type="ORF">BW733_07400</name>
</gene>
<keyword evidence="2" id="KW-0503">Monooxygenase</keyword>
<dbReference type="STRING" id="399497.BW733_07400"/>
<dbReference type="PANTHER" id="PTHR30137:SF8">
    <property type="entry name" value="BLR5498 PROTEIN"/>
    <property type="match status" value="1"/>
</dbReference>
<dbReference type="InterPro" id="IPR050766">
    <property type="entry name" value="Bact_Lucif_Oxidored"/>
</dbReference>
<keyword evidence="1" id="KW-0560">Oxidoreductase</keyword>
<dbReference type="Proteomes" id="UP000188235">
    <property type="component" value="Chromosome"/>
</dbReference>
<dbReference type="EMBL" id="CP019607">
    <property type="protein sequence ID" value="AQP50682.1"/>
    <property type="molecule type" value="Genomic_DNA"/>
</dbReference>
<dbReference type="InterPro" id="IPR022290">
    <property type="entry name" value="LLM_Atu2307-like"/>
</dbReference>
<dbReference type="InterPro" id="IPR036661">
    <property type="entry name" value="Luciferase-like_sf"/>
</dbReference>
<evidence type="ECO:0000313" key="5">
    <source>
        <dbReference type="Proteomes" id="UP000188235"/>
    </source>
</evidence>
<keyword evidence="5" id="KW-1185">Reference proteome</keyword>
<dbReference type="GO" id="GO:0004497">
    <property type="term" value="F:monooxygenase activity"/>
    <property type="evidence" value="ECO:0007669"/>
    <property type="project" value="UniProtKB-KW"/>
</dbReference>
<evidence type="ECO:0000256" key="1">
    <source>
        <dbReference type="ARBA" id="ARBA00023002"/>
    </source>
</evidence>
<dbReference type="GO" id="GO:0016705">
    <property type="term" value="F:oxidoreductase activity, acting on paired donors, with incorporation or reduction of molecular oxygen"/>
    <property type="evidence" value="ECO:0007669"/>
    <property type="project" value="InterPro"/>
</dbReference>
<evidence type="ECO:0000313" key="4">
    <source>
        <dbReference type="EMBL" id="AQP50682.1"/>
    </source>
</evidence>
<reference evidence="4 5" key="1">
    <citation type="journal article" date="2008" name="Int. J. Syst. Evol. Microbiol.">
        <title>Tessaracoccus flavescens sp. nov., isolated from marine sediment.</title>
        <authorList>
            <person name="Lee D.W."/>
            <person name="Lee S.D."/>
        </authorList>
    </citation>
    <scope>NUCLEOTIDE SEQUENCE [LARGE SCALE GENOMIC DNA]</scope>
    <source>
        <strain evidence="4 5">SST-39T</strain>
    </source>
</reference>
<dbReference type="Gene3D" id="3.20.20.30">
    <property type="entry name" value="Luciferase-like domain"/>
    <property type="match status" value="1"/>
</dbReference>
<dbReference type="AlphaFoldDB" id="A0A1Q2CX29"/>
<protein>
    <submittedName>
        <fullName evidence="4">Luciferase</fullName>
    </submittedName>
</protein>
<sequence length="343" mass="37688">MDVQFGIDTFGDITADTNGDLLPGDAVVRNVIEEAVLADSLGLDVIGVGEHHRNDFAISSPEMVLAAIGARTERIKLATAVTVLSSDDPVRVFERFSTLDAISGGRAEAVVGRGSFIESFPLFGYDLQDYEDLFEEKLELFAKLIQGERITWKGKLTQDLLDVELYPKLADGPLKTWVAVGGSPQSVVRAASYGLPLMLAIIGGPVERFAPFAELHRRALEEFGKEPQPIGYHTYGHIAPTDDQARERLYTPWLEQSRRIGAERGWGRMDRSHFEQEADHGSMVVGSPETAARKIAAGVKALGAERYQLKVSTGRLSHEALLETIHLYATEVVPLVRDMLSED</sequence>
<evidence type="ECO:0000256" key="2">
    <source>
        <dbReference type="ARBA" id="ARBA00023033"/>
    </source>
</evidence>
<name>A0A1Q2CX29_9ACTN</name>
<proteinExistence type="predicted"/>
<dbReference type="SUPFAM" id="SSF51679">
    <property type="entry name" value="Bacterial luciferase-like"/>
    <property type="match status" value="1"/>
</dbReference>
<evidence type="ECO:0000259" key="3">
    <source>
        <dbReference type="Pfam" id="PF00296"/>
    </source>
</evidence>
<dbReference type="NCBIfam" id="TIGR03858">
    <property type="entry name" value="LLM_2I7G"/>
    <property type="match status" value="1"/>
</dbReference>
<organism evidence="4 5">
    <name type="scientific">Tessaracoccus flavescens</name>
    <dbReference type="NCBI Taxonomy" id="399497"/>
    <lineage>
        <taxon>Bacteria</taxon>
        <taxon>Bacillati</taxon>
        <taxon>Actinomycetota</taxon>
        <taxon>Actinomycetes</taxon>
        <taxon>Propionibacteriales</taxon>
        <taxon>Propionibacteriaceae</taxon>
        <taxon>Tessaracoccus</taxon>
    </lineage>
</organism>
<dbReference type="PANTHER" id="PTHR30137">
    <property type="entry name" value="LUCIFERASE-LIKE MONOOXYGENASE"/>
    <property type="match status" value="1"/>
</dbReference>
<dbReference type="RefSeq" id="WP_077349261.1">
    <property type="nucleotide sequence ID" value="NZ_CP019607.1"/>
</dbReference>
<dbReference type="InterPro" id="IPR011251">
    <property type="entry name" value="Luciferase-like_dom"/>
</dbReference>